<feature type="region of interest" description="Disordered" evidence="1">
    <location>
        <begin position="139"/>
        <end position="216"/>
    </location>
</feature>
<sequence length="385" mass="43957">MLFVSFQSEFPLRFYDENKWDSSRLPSTRYSDRDDILTRYSNLKPHPKLLGLFLLTLPPSLRSLSNLDRNVSCFASIEVTIETLRYKKKKPQRPIFSHGFRLISVKISITVFTKSNLRKDIFTNSLAVKYRPNLNRTTKYRLSEGNGHVSKSAADKLEYGNQTADKPSSIDTRQPSMHTARSLRSDRAIVPLGRYRPSDRPARSLRSDRDQAKARSLRNDRAIVPLGHYVATELSQARSLRSDRAIVPLGRYVATELEPSSRPSDRPARSLRSDRARAKARSLRSDRALVPLGRYRPSDRPARSLRSDRARAKARSLRSDQAIVPLGRYVATELSQAQSLRSDRALVPLGRYEATGLEPKFGRCVAIEPFRTSIRHQFLHSRQNL</sequence>
<gene>
    <name evidence="2" type="primary">SC216g500030.1_BraROA</name>
    <name evidence="2" type="ORF">IGI04_042779</name>
</gene>
<protein>
    <submittedName>
        <fullName evidence="2">Uncharacterized protein</fullName>
    </submittedName>
</protein>
<name>A0ABQ7KHI3_BRACM</name>
<evidence type="ECO:0000313" key="3">
    <source>
        <dbReference type="Proteomes" id="UP000823674"/>
    </source>
</evidence>
<dbReference type="Proteomes" id="UP000823674">
    <property type="component" value="Unassembled WGS sequence"/>
</dbReference>
<feature type="compositionally biased region" description="Basic and acidic residues" evidence="1">
    <location>
        <begin position="263"/>
        <end position="287"/>
    </location>
</feature>
<reference evidence="2 3" key="1">
    <citation type="submission" date="2021-03" db="EMBL/GenBank/DDBJ databases">
        <authorList>
            <person name="King G.J."/>
            <person name="Bancroft I."/>
            <person name="Baten A."/>
            <person name="Bloomfield J."/>
            <person name="Borpatragohain P."/>
            <person name="He Z."/>
            <person name="Irish N."/>
            <person name="Irwin J."/>
            <person name="Liu K."/>
            <person name="Mauleon R.P."/>
            <person name="Moore J."/>
            <person name="Morris R."/>
            <person name="Ostergaard L."/>
            <person name="Wang B."/>
            <person name="Wells R."/>
        </authorList>
    </citation>
    <scope>NUCLEOTIDE SEQUENCE [LARGE SCALE GENOMIC DNA]</scope>
    <source>
        <strain evidence="2">R-o-18</strain>
        <tissue evidence="2">Leaf</tissue>
    </source>
</reference>
<keyword evidence="3" id="KW-1185">Reference proteome</keyword>
<accession>A0ABQ7KHI3</accession>
<evidence type="ECO:0000313" key="2">
    <source>
        <dbReference type="EMBL" id="KAG5373905.1"/>
    </source>
</evidence>
<proteinExistence type="predicted"/>
<feature type="compositionally biased region" description="Basic and acidic residues" evidence="1">
    <location>
        <begin position="296"/>
        <end position="311"/>
    </location>
</feature>
<dbReference type="EMBL" id="JADBGQ010000072">
    <property type="protein sequence ID" value="KAG5373905.1"/>
    <property type="molecule type" value="Genomic_DNA"/>
</dbReference>
<feature type="compositionally biased region" description="Polar residues" evidence="1">
    <location>
        <begin position="160"/>
        <end position="179"/>
    </location>
</feature>
<evidence type="ECO:0000256" key="1">
    <source>
        <dbReference type="SAM" id="MobiDB-lite"/>
    </source>
</evidence>
<feature type="compositionally biased region" description="Basic and acidic residues" evidence="1">
    <location>
        <begin position="196"/>
        <end position="216"/>
    </location>
</feature>
<organism evidence="2 3">
    <name type="scientific">Brassica rapa subsp. trilocularis</name>
    <dbReference type="NCBI Taxonomy" id="1813537"/>
    <lineage>
        <taxon>Eukaryota</taxon>
        <taxon>Viridiplantae</taxon>
        <taxon>Streptophyta</taxon>
        <taxon>Embryophyta</taxon>
        <taxon>Tracheophyta</taxon>
        <taxon>Spermatophyta</taxon>
        <taxon>Magnoliopsida</taxon>
        <taxon>eudicotyledons</taxon>
        <taxon>Gunneridae</taxon>
        <taxon>Pentapetalae</taxon>
        <taxon>rosids</taxon>
        <taxon>malvids</taxon>
        <taxon>Brassicales</taxon>
        <taxon>Brassicaceae</taxon>
        <taxon>Brassiceae</taxon>
        <taxon>Brassica</taxon>
    </lineage>
</organism>
<feature type="region of interest" description="Disordered" evidence="1">
    <location>
        <begin position="257"/>
        <end position="312"/>
    </location>
</feature>
<comment type="caution">
    <text evidence="2">The sequence shown here is derived from an EMBL/GenBank/DDBJ whole genome shotgun (WGS) entry which is preliminary data.</text>
</comment>